<evidence type="ECO:0000313" key="1">
    <source>
        <dbReference type="EMBL" id="OCX13402.1"/>
    </source>
</evidence>
<reference evidence="1 2" key="1">
    <citation type="submission" date="2016-08" db="EMBL/GenBank/DDBJ databases">
        <title>Whole genome sequence of Mesorhizobium sp. strain UASWS1009 isolated from industrial sewage.</title>
        <authorList>
            <person name="Crovadore J."/>
            <person name="Calmin G."/>
            <person name="Chablais R."/>
            <person name="Cochard B."/>
            <person name="Lefort F."/>
        </authorList>
    </citation>
    <scope>NUCLEOTIDE SEQUENCE [LARGE SCALE GENOMIC DNA]</scope>
    <source>
        <strain evidence="1 2">UASWS1009</strain>
    </source>
</reference>
<dbReference type="EMBL" id="MDEO01000036">
    <property type="protein sequence ID" value="OCX13402.1"/>
    <property type="molecule type" value="Genomic_DNA"/>
</dbReference>
<accession>A0A1C2DF59</accession>
<dbReference type="Proteomes" id="UP000094412">
    <property type="component" value="Unassembled WGS sequence"/>
</dbReference>
<dbReference type="STRING" id="1566387.QV13_28340"/>
<evidence type="ECO:0000313" key="2">
    <source>
        <dbReference type="Proteomes" id="UP000094412"/>
    </source>
</evidence>
<name>A0A1C2DF59_9HYPH</name>
<keyword evidence="2" id="KW-1185">Reference proteome</keyword>
<dbReference type="AlphaFoldDB" id="A0A1C2DF59"/>
<proteinExistence type="predicted"/>
<organism evidence="1 2">
    <name type="scientific">Mesorhizobium hungaricum</name>
    <dbReference type="NCBI Taxonomy" id="1566387"/>
    <lineage>
        <taxon>Bacteria</taxon>
        <taxon>Pseudomonadati</taxon>
        <taxon>Pseudomonadota</taxon>
        <taxon>Alphaproteobacteria</taxon>
        <taxon>Hyphomicrobiales</taxon>
        <taxon>Phyllobacteriaceae</taxon>
        <taxon>Mesorhizobium</taxon>
    </lineage>
</organism>
<gene>
    <name evidence="1" type="ORF">QV13_28340</name>
</gene>
<sequence length="226" mass="25988">MTASQMIRRHLVPLLKRHSDVELIGRWLVMKPIRHLLRGIVILSWDHDSYFVPQWAVTHFCEPIGRFPLNWGDRIDRDTPGLFRWADPETPAQFMAQIERDILPLFRSMETLDDMVAYLATKPLKYRDFEIDELRGVSLHAARGDLEAARAKLDDLRNGRSLWCIPGFAEAEIASVVEPLGPLLDRGDRAGIARQLAAWETMRIAKLPKGFARIWEPTPFPVEQVT</sequence>
<protein>
    <submittedName>
        <fullName evidence="1">Uncharacterized protein</fullName>
    </submittedName>
</protein>
<comment type="caution">
    <text evidence="1">The sequence shown here is derived from an EMBL/GenBank/DDBJ whole genome shotgun (WGS) entry which is preliminary data.</text>
</comment>